<dbReference type="InterPro" id="IPR039426">
    <property type="entry name" value="TonB-dep_rcpt-like"/>
</dbReference>
<protein>
    <submittedName>
        <fullName evidence="7">TonB-linked SusC/RagA family outer membrane protein</fullName>
    </submittedName>
</protein>
<gene>
    <name evidence="7" type="ORF">CLV99_4517</name>
</gene>
<dbReference type="Gene3D" id="2.60.40.1120">
    <property type="entry name" value="Carboxypeptidase-like, regulatory domain"/>
    <property type="match status" value="1"/>
</dbReference>
<dbReference type="InterPro" id="IPR023997">
    <property type="entry name" value="TonB-dep_OMP_SusC/RagA_CS"/>
</dbReference>
<dbReference type="NCBIfam" id="TIGR04057">
    <property type="entry name" value="SusC_RagA_signa"/>
    <property type="match status" value="1"/>
</dbReference>
<evidence type="ECO:0000256" key="1">
    <source>
        <dbReference type="ARBA" id="ARBA00022448"/>
    </source>
</evidence>
<dbReference type="InterPro" id="IPR023996">
    <property type="entry name" value="TonB-dep_OMP_SusC/RagA"/>
</dbReference>
<dbReference type="PROSITE" id="PS52016">
    <property type="entry name" value="TONB_DEPENDENT_REC_3"/>
    <property type="match status" value="1"/>
</dbReference>
<dbReference type="SUPFAM" id="SSF49464">
    <property type="entry name" value="Carboxypeptidase regulatory domain-like"/>
    <property type="match status" value="1"/>
</dbReference>
<dbReference type="EMBL" id="SNYV01000019">
    <property type="protein sequence ID" value="TDQ73465.1"/>
    <property type="molecule type" value="Genomic_DNA"/>
</dbReference>
<sequence length="1120" mass="124396">MKKRSVATILLLVSVFSLAFGQVSKTKVSIDIPSETLDKAIELLRKKSGVNFLYTSDELSKYRTSAVQFKNQNIGEVLKQLTKGTNLEFVERNNAILIRTRAISNSPVTKKTGNTAAQQEVTVQGTLVDNTGLKLEGVTVQAREVPSIKTRTDQNGMFILKLTKDVEHLTFSLVGFQSTTLAINEIKEDDLITLNIDQGELEEVVVVGFGTQKKQSLVGSQSTIKPQELKVPVANLSTAIAGRLAGVVATQRGGGPGSGGADLFVRGVATFSSSPQNPLLVVDGVPDRSIDNIDPEDVESFTVLKDATATAVYGTRGANGVIIINTRKGRSGRATITAEANQGITGFTYLPKFVDGPTNMRLYNEGMEMRDRQPYYTEEVIAKHISGEDPDLYPNVNWYDVLFNDFGTNNRVNLNINGGADIAKYFVSLGYYGETGQFKTGDVEAYNSKLKQDRFNFTSNTNINLTKSTTVDFGLSGYISTLNRPAYGINELFVMAASTAPHVIPVQYSNGQWPQIKGLLPSPYMALTQSGVNNRYDNSIRSNLKVVQDLGFLTQGLKASGLFAFDINSQNNLNRGRNLQTYFATGRDDDGNLITEISSTGSNDLSYSLTRFGDRRFYSEGSLNYGRSFNNHEVGGLILFNQSDYSDATSRVDNYTKAIPYRQRNLVGRGTYGYDGRYFAEANFSYSGSDNFAPANRFGFFPSVGLGWLVSNEKFFEGVSNHVSHLKLRYSYGVSGNAGVNDPNNRFLYLSRFAKESGGYAFGEPGASKEYKGYYEDQIGANVRWESSYRHNLGIEINFFQNELQFIAELFKEDRQGILMRDLSIPYNSGYTSSNLPFLNIGETSNKGIDVTLEYNKKFGDQGFVMTRGTFNYNKNNVVRDNLPAWRYPWLEREGHKISQRFGYVAEGLFKSDEEIASSAKQTGDVRVGDIRYRDLNGDGMINSDDQQAIGYGSTPAVMYGLTIAAGYKGFDMSLFFQGAGMVDINMGSGFGTTPFPNGRTYGNLYEAMLDRWDPNSPDKKTLYPRLSTSADQTTNYYTSSWWLKKGDYLRLKQVEIGYNFTSQNFLKKLSISKMRVFTNGTNLFTLSSWDLWDPEVGDGRGVSYPNTRVFNFGVRVNFQ</sequence>
<name>A0A4R6W9N8_9SPHI</name>
<keyword evidence="3 4" id="KW-0998">Cell outer membrane</keyword>
<dbReference type="Pfam" id="PF07715">
    <property type="entry name" value="Plug"/>
    <property type="match status" value="1"/>
</dbReference>
<comment type="caution">
    <text evidence="7">The sequence shown here is derived from an EMBL/GenBank/DDBJ whole genome shotgun (WGS) entry which is preliminary data.</text>
</comment>
<feature type="domain" description="Secretin/TonB short N-terminal" evidence="6">
    <location>
        <begin position="50"/>
        <end position="101"/>
    </location>
</feature>
<evidence type="ECO:0000256" key="5">
    <source>
        <dbReference type="SAM" id="SignalP"/>
    </source>
</evidence>
<dbReference type="FunFam" id="2.170.130.10:FF:000003">
    <property type="entry name" value="SusC/RagA family TonB-linked outer membrane protein"/>
    <property type="match status" value="1"/>
</dbReference>
<feature type="chain" id="PRO_5020666395" evidence="5">
    <location>
        <begin position="20"/>
        <end position="1120"/>
    </location>
</feature>
<dbReference type="Proteomes" id="UP000295292">
    <property type="component" value="Unassembled WGS sequence"/>
</dbReference>
<reference evidence="7 8" key="1">
    <citation type="submission" date="2019-03" db="EMBL/GenBank/DDBJ databases">
        <title>Genomic Encyclopedia of Archaeal and Bacterial Type Strains, Phase II (KMG-II): from individual species to whole genera.</title>
        <authorList>
            <person name="Goeker M."/>
        </authorList>
    </citation>
    <scope>NUCLEOTIDE SEQUENCE [LARGE SCALE GENOMIC DNA]</scope>
    <source>
        <strain evidence="7 8">DSM 28353</strain>
    </source>
</reference>
<feature type="signal peptide" evidence="5">
    <location>
        <begin position="1"/>
        <end position="19"/>
    </location>
</feature>
<dbReference type="SMART" id="SM00965">
    <property type="entry name" value="STN"/>
    <property type="match status" value="1"/>
</dbReference>
<comment type="subcellular location">
    <subcellularLocation>
        <location evidence="4">Cell outer membrane</location>
        <topology evidence="4">Multi-pass membrane protein</topology>
    </subcellularLocation>
</comment>
<organism evidence="7 8">
    <name type="scientific">Sphingobacterium yanglingense</name>
    <dbReference type="NCBI Taxonomy" id="1437280"/>
    <lineage>
        <taxon>Bacteria</taxon>
        <taxon>Pseudomonadati</taxon>
        <taxon>Bacteroidota</taxon>
        <taxon>Sphingobacteriia</taxon>
        <taxon>Sphingobacteriales</taxon>
        <taxon>Sphingobacteriaceae</taxon>
        <taxon>Sphingobacterium</taxon>
    </lineage>
</organism>
<dbReference type="InterPro" id="IPR012910">
    <property type="entry name" value="Plug_dom"/>
</dbReference>
<keyword evidence="4" id="KW-0812">Transmembrane</keyword>
<dbReference type="Pfam" id="PF13715">
    <property type="entry name" value="CarbopepD_reg_2"/>
    <property type="match status" value="1"/>
</dbReference>
<keyword evidence="4" id="KW-1134">Transmembrane beta strand</keyword>
<keyword evidence="2 4" id="KW-0472">Membrane</keyword>
<evidence type="ECO:0000313" key="7">
    <source>
        <dbReference type="EMBL" id="TDQ73465.1"/>
    </source>
</evidence>
<dbReference type="NCBIfam" id="TIGR04056">
    <property type="entry name" value="OMP_RagA_SusC"/>
    <property type="match status" value="1"/>
</dbReference>
<evidence type="ECO:0000259" key="6">
    <source>
        <dbReference type="SMART" id="SM00965"/>
    </source>
</evidence>
<keyword evidence="1 4" id="KW-0813">Transport</keyword>
<comment type="similarity">
    <text evidence="4">Belongs to the TonB-dependent receptor family.</text>
</comment>
<dbReference type="InterPro" id="IPR037066">
    <property type="entry name" value="Plug_dom_sf"/>
</dbReference>
<dbReference type="SUPFAM" id="SSF56935">
    <property type="entry name" value="Porins"/>
    <property type="match status" value="1"/>
</dbReference>
<dbReference type="Gene3D" id="2.170.130.10">
    <property type="entry name" value="TonB-dependent receptor, plug domain"/>
    <property type="match status" value="1"/>
</dbReference>
<evidence type="ECO:0000256" key="3">
    <source>
        <dbReference type="ARBA" id="ARBA00023237"/>
    </source>
</evidence>
<dbReference type="InterPro" id="IPR008969">
    <property type="entry name" value="CarboxyPept-like_regulatory"/>
</dbReference>
<evidence type="ECO:0000313" key="8">
    <source>
        <dbReference type="Proteomes" id="UP000295292"/>
    </source>
</evidence>
<dbReference type="GO" id="GO:0009279">
    <property type="term" value="C:cell outer membrane"/>
    <property type="evidence" value="ECO:0007669"/>
    <property type="project" value="UniProtKB-SubCell"/>
</dbReference>
<evidence type="ECO:0000256" key="4">
    <source>
        <dbReference type="PROSITE-ProRule" id="PRU01360"/>
    </source>
</evidence>
<dbReference type="Pfam" id="PF07660">
    <property type="entry name" value="STN"/>
    <property type="match status" value="1"/>
</dbReference>
<keyword evidence="5" id="KW-0732">Signal</keyword>
<dbReference type="Gene3D" id="3.55.50.30">
    <property type="match status" value="1"/>
</dbReference>
<evidence type="ECO:0000256" key="2">
    <source>
        <dbReference type="ARBA" id="ARBA00023136"/>
    </source>
</evidence>
<accession>A0A4R6W9N8</accession>
<proteinExistence type="inferred from homology"/>
<dbReference type="AlphaFoldDB" id="A0A4R6W9N8"/>
<keyword evidence="8" id="KW-1185">Reference proteome</keyword>
<dbReference type="InterPro" id="IPR011662">
    <property type="entry name" value="Secretin/TonB_short_N"/>
</dbReference>